<keyword evidence="3" id="KW-0963">Cytoplasm</keyword>
<reference evidence="4 5" key="2">
    <citation type="submission" date="2019-06" db="EMBL/GenBank/DDBJ databases">
        <title>Martelella lutilitoris sp. nov., isolated from a tidal mudflat.</title>
        <authorList>
            <person name="Kim Y.-J."/>
        </authorList>
    </citation>
    <scope>NUCLEOTIDE SEQUENCE [LARGE SCALE GENOMIC DNA]</scope>
    <source>
        <strain evidence="4 5">GH2-6</strain>
    </source>
</reference>
<comment type="subunit">
    <text evidence="3">UreD, UreF and UreG form a complex that acts as a GTP-hydrolysis-dependent molecular chaperone, activating the urease apoprotein by helping to assemble the nickel containing metallocenter of UreC. The UreE protein probably delivers the nickel.</text>
</comment>
<comment type="similarity">
    <text evidence="1 3">Belongs to the UreD family.</text>
</comment>
<dbReference type="OrthoDB" id="9798842at2"/>
<keyword evidence="2 3" id="KW-0143">Chaperone</keyword>
<evidence type="ECO:0000313" key="4">
    <source>
        <dbReference type="EMBL" id="TNB47745.1"/>
    </source>
</evidence>
<comment type="function">
    <text evidence="3">Required for maturation of urease via the functional incorporation of the urease nickel metallocenter.</text>
</comment>
<keyword evidence="5" id="KW-1185">Reference proteome</keyword>
<evidence type="ECO:0000256" key="2">
    <source>
        <dbReference type="ARBA" id="ARBA00023186"/>
    </source>
</evidence>
<dbReference type="PANTHER" id="PTHR33643">
    <property type="entry name" value="UREASE ACCESSORY PROTEIN D"/>
    <property type="match status" value="1"/>
</dbReference>
<gene>
    <name evidence="3" type="primary">ureD</name>
    <name evidence="4" type="ORF">FF124_11385</name>
</gene>
<dbReference type="RefSeq" id="WP_138748905.1">
    <property type="nucleotide sequence ID" value="NZ_VCLB01000006.1"/>
</dbReference>
<dbReference type="GO" id="GO:0016151">
    <property type="term" value="F:nickel cation binding"/>
    <property type="evidence" value="ECO:0007669"/>
    <property type="project" value="UniProtKB-UniRule"/>
</dbReference>
<evidence type="ECO:0000256" key="3">
    <source>
        <dbReference type="HAMAP-Rule" id="MF_01384"/>
    </source>
</evidence>
<reference evidence="4 5" key="1">
    <citation type="submission" date="2019-05" db="EMBL/GenBank/DDBJ databases">
        <authorList>
            <person name="Lee S.D."/>
        </authorList>
    </citation>
    <scope>NUCLEOTIDE SEQUENCE [LARGE SCALE GENOMIC DNA]</scope>
    <source>
        <strain evidence="4 5">GH2-6</strain>
    </source>
</reference>
<dbReference type="GO" id="GO:0005737">
    <property type="term" value="C:cytoplasm"/>
    <property type="evidence" value="ECO:0007669"/>
    <property type="project" value="UniProtKB-SubCell"/>
</dbReference>
<dbReference type="AlphaFoldDB" id="A0A5C4JQJ8"/>
<dbReference type="Pfam" id="PF01774">
    <property type="entry name" value="UreD"/>
    <property type="match status" value="1"/>
</dbReference>
<organism evidence="4 5">
    <name type="scientific">Martelella lutilitoris</name>
    <dbReference type="NCBI Taxonomy" id="2583532"/>
    <lineage>
        <taxon>Bacteria</taxon>
        <taxon>Pseudomonadati</taxon>
        <taxon>Pseudomonadota</taxon>
        <taxon>Alphaproteobacteria</taxon>
        <taxon>Hyphomicrobiales</taxon>
        <taxon>Aurantimonadaceae</taxon>
        <taxon>Martelella</taxon>
    </lineage>
</organism>
<name>A0A5C4JQJ8_9HYPH</name>
<dbReference type="EMBL" id="VCLB01000006">
    <property type="protein sequence ID" value="TNB47745.1"/>
    <property type="molecule type" value="Genomic_DNA"/>
</dbReference>
<evidence type="ECO:0000313" key="5">
    <source>
        <dbReference type="Proteomes" id="UP000307874"/>
    </source>
</evidence>
<sequence>MRLGGSAPQGGVDVLIRDIPGRAQRTFGRGEVKAKLSAGKTRLDEFYQEGAAKIRIPESFDGSMEAVLINTSGGLTGGDRLQWAMTAEPGTALTVTTQACEKIYKSDSGPATIDSELRVGAGARLDWLPQETILFDDASLNRRLDVDLAETAEFLAVEAVLLGRKAMGEAVQRGQFRDRWRVRRQGTLLHAEDVRMTGDIENLVSQTAVLGGDVAFATLLYCGPRAEALMPKVREALGASAGGASEWNGKLVARVVAPDGYALRKSLIPALRVLRENENLPKVWHL</sequence>
<protein>
    <recommendedName>
        <fullName evidence="3">Urease accessory protein UreD</fullName>
    </recommendedName>
</protein>
<dbReference type="HAMAP" id="MF_01384">
    <property type="entry name" value="UreD"/>
    <property type="match status" value="1"/>
</dbReference>
<comment type="caution">
    <text evidence="4">The sequence shown here is derived from an EMBL/GenBank/DDBJ whole genome shotgun (WGS) entry which is preliminary data.</text>
</comment>
<accession>A0A5C4JQJ8</accession>
<dbReference type="PANTHER" id="PTHR33643:SF1">
    <property type="entry name" value="UREASE ACCESSORY PROTEIN D"/>
    <property type="match status" value="1"/>
</dbReference>
<proteinExistence type="inferred from homology"/>
<comment type="subcellular location">
    <subcellularLocation>
        <location evidence="3">Cytoplasm</location>
    </subcellularLocation>
</comment>
<evidence type="ECO:0000256" key="1">
    <source>
        <dbReference type="ARBA" id="ARBA00007177"/>
    </source>
</evidence>
<dbReference type="Proteomes" id="UP000307874">
    <property type="component" value="Unassembled WGS sequence"/>
</dbReference>
<dbReference type="InterPro" id="IPR002669">
    <property type="entry name" value="UreD"/>
</dbReference>
<keyword evidence="3" id="KW-0996">Nickel insertion</keyword>